<organism evidence="1 2">
    <name type="scientific">Parasitella parasitica</name>
    <dbReference type="NCBI Taxonomy" id="35722"/>
    <lineage>
        <taxon>Eukaryota</taxon>
        <taxon>Fungi</taxon>
        <taxon>Fungi incertae sedis</taxon>
        <taxon>Mucoromycota</taxon>
        <taxon>Mucoromycotina</taxon>
        <taxon>Mucoromycetes</taxon>
        <taxon>Mucorales</taxon>
        <taxon>Mucorineae</taxon>
        <taxon>Mucoraceae</taxon>
        <taxon>Parasitella</taxon>
    </lineage>
</organism>
<dbReference type="OrthoDB" id="2281761at2759"/>
<keyword evidence="2" id="KW-1185">Reference proteome</keyword>
<protein>
    <submittedName>
        <fullName evidence="1">Uncharacterized protein</fullName>
    </submittedName>
</protein>
<accession>A0A0B7NI46</accession>
<name>A0A0B7NI46_9FUNG</name>
<proteinExistence type="predicted"/>
<sequence length="252" mass="29046">MSLPYETNYRLIVSFLPKQQVFVSRLPEAAVKSLCAQPRFVRAPAAALLLCRSKADGEANNDENNDYANSNQDSMLSIVNDLANQHLQYRVSAAVSSEATFAEKYLHPVLRRVLLSQRNDRFFYSLYQAEDDMTKLMKLMKNSVDQQLYLGVTDPLSLGVLVEGFECTMYRMQLIVHGVYIPVAIKRFSLVEQTHHLVLLPGMVESFYFVKLEINKFMDMVLTRKSKKEKQMNRVRVEASFVTKFEPKRSRK</sequence>
<dbReference type="AlphaFoldDB" id="A0A0B7NI46"/>
<evidence type="ECO:0000313" key="2">
    <source>
        <dbReference type="Proteomes" id="UP000054107"/>
    </source>
</evidence>
<dbReference type="EMBL" id="LN731588">
    <property type="protein sequence ID" value="CEP14596.1"/>
    <property type="molecule type" value="Genomic_DNA"/>
</dbReference>
<evidence type="ECO:0000313" key="1">
    <source>
        <dbReference type="EMBL" id="CEP14596.1"/>
    </source>
</evidence>
<reference evidence="1 2" key="1">
    <citation type="submission" date="2014-09" db="EMBL/GenBank/DDBJ databases">
        <authorList>
            <person name="Ellenberger Sabrina"/>
        </authorList>
    </citation>
    <scope>NUCLEOTIDE SEQUENCE [LARGE SCALE GENOMIC DNA]</scope>
    <source>
        <strain evidence="1 2">CBS 412.66</strain>
    </source>
</reference>
<gene>
    <name evidence="1" type="primary">PARPA_08792.1 scaffold 34807</name>
</gene>
<dbReference type="Proteomes" id="UP000054107">
    <property type="component" value="Unassembled WGS sequence"/>
</dbReference>